<comment type="caution">
    <text evidence="1">The sequence shown here is derived from an EMBL/GenBank/DDBJ whole genome shotgun (WGS) entry which is preliminary data.</text>
</comment>
<keyword evidence="2" id="KW-1185">Reference proteome</keyword>
<dbReference type="EMBL" id="MU274902">
    <property type="protein sequence ID" value="KAI0092973.1"/>
    <property type="molecule type" value="Genomic_DNA"/>
</dbReference>
<accession>A0ACB8UF37</accession>
<name>A0ACB8UF37_9APHY</name>
<organism evidence="1 2">
    <name type="scientific">Irpex rosettiformis</name>
    <dbReference type="NCBI Taxonomy" id="378272"/>
    <lineage>
        <taxon>Eukaryota</taxon>
        <taxon>Fungi</taxon>
        <taxon>Dikarya</taxon>
        <taxon>Basidiomycota</taxon>
        <taxon>Agaricomycotina</taxon>
        <taxon>Agaricomycetes</taxon>
        <taxon>Polyporales</taxon>
        <taxon>Irpicaceae</taxon>
        <taxon>Irpex</taxon>
    </lineage>
</organism>
<reference evidence="1" key="1">
    <citation type="journal article" date="2021" name="Environ. Microbiol.">
        <title>Gene family expansions and transcriptome signatures uncover fungal adaptations to wood decay.</title>
        <authorList>
            <person name="Hage H."/>
            <person name="Miyauchi S."/>
            <person name="Viragh M."/>
            <person name="Drula E."/>
            <person name="Min B."/>
            <person name="Chaduli D."/>
            <person name="Navarro D."/>
            <person name="Favel A."/>
            <person name="Norest M."/>
            <person name="Lesage-Meessen L."/>
            <person name="Balint B."/>
            <person name="Merenyi Z."/>
            <person name="de Eugenio L."/>
            <person name="Morin E."/>
            <person name="Martinez A.T."/>
            <person name="Baldrian P."/>
            <person name="Stursova M."/>
            <person name="Martinez M.J."/>
            <person name="Novotny C."/>
            <person name="Magnuson J.K."/>
            <person name="Spatafora J.W."/>
            <person name="Maurice S."/>
            <person name="Pangilinan J."/>
            <person name="Andreopoulos W."/>
            <person name="LaButti K."/>
            <person name="Hundley H."/>
            <person name="Na H."/>
            <person name="Kuo A."/>
            <person name="Barry K."/>
            <person name="Lipzen A."/>
            <person name="Henrissat B."/>
            <person name="Riley R."/>
            <person name="Ahrendt S."/>
            <person name="Nagy L.G."/>
            <person name="Grigoriev I.V."/>
            <person name="Martin F."/>
            <person name="Rosso M.N."/>
        </authorList>
    </citation>
    <scope>NUCLEOTIDE SEQUENCE</scope>
    <source>
        <strain evidence="1">CBS 384.51</strain>
    </source>
</reference>
<sequence>MDAQTCVDIYVVSPARGVVSRVQTYTGRCDTHLHNGHIISRLASTSSSSSASLVEHLSLSLLIMTSLGLPGLTFPLPSSFSSTISTAFGSGLIGLCLTAFLCGIAVLQAYHCLNEYPEDKAWLKTIIWLVTHTILIQMHLSIVCAACYHYIVGVLVSTSIIMISDFNVKWFATVAMHLVIAAIVLLYFTQTCYRILADKTKIQKLVLAILAAPILTYLDVVVRVYVADWISLSSHETLTAEVFRSKIKTLLQASQLQNAPTIPMVAMQVAADILVSIALCIALPKPAYRQTRGVIRRIIIYTVSRGIITSIIVLAPHSLWFAAAEFIIPGLYANSLFSALNSRNDLRKRLEGSYNSSDCSKIPPARISVLEFHRSVPSHGSDHDGPSLDEIVSTKEGQGDV</sequence>
<gene>
    <name evidence="1" type="ORF">BDY19DRAFT_921261</name>
</gene>
<dbReference type="Proteomes" id="UP001055072">
    <property type="component" value="Unassembled WGS sequence"/>
</dbReference>
<evidence type="ECO:0000313" key="1">
    <source>
        <dbReference type="EMBL" id="KAI0092973.1"/>
    </source>
</evidence>
<proteinExistence type="predicted"/>
<protein>
    <submittedName>
        <fullName evidence="1">Uncharacterized protein</fullName>
    </submittedName>
</protein>
<evidence type="ECO:0000313" key="2">
    <source>
        <dbReference type="Proteomes" id="UP001055072"/>
    </source>
</evidence>